<dbReference type="Pfam" id="PF00665">
    <property type="entry name" value="rve"/>
    <property type="match status" value="1"/>
</dbReference>
<feature type="domain" description="Integrase catalytic" evidence="2">
    <location>
        <begin position="145"/>
        <end position="260"/>
    </location>
</feature>
<dbReference type="OMA" id="CFNESAI"/>
<dbReference type="PANTHER" id="PTHR37984:SF5">
    <property type="entry name" value="PROTEIN NYNRIN-LIKE"/>
    <property type="match status" value="1"/>
</dbReference>
<keyword evidence="3" id="KW-1185">Reference proteome</keyword>
<dbReference type="STRING" id="121845.A0A1S3DMU6"/>
<dbReference type="InterPro" id="IPR001584">
    <property type="entry name" value="Integrase_cat-core"/>
</dbReference>
<evidence type="ECO:0000313" key="4">
    <source>
        <dbReference type="RefSeq" id="XP_008484670.1"/>
    </source>
</evidence>
<dbReference type="RefSeq" id="XP_008484670.1">
    <property type="nucleotide sequence ID" value="XM_008486448.1"/>
</dbReference>
<dbReference type="Gene3D" id="1.10.340.70">
    <property type="match status" value="1"/>
</dbReference>
<evidence type="ECO:0000256" key="1">
    <source>
        <dbReference type="ARBA" id="ARBA00012493"/>
    </source>
</evidence>
<dbReference type="GO" id="GO:0003964">
    <property type="term" value="F:RNA-directed DNA polymerase activity"/>
    <property type="evidence" value="ECO:0007669"/>
    <property type="project" value="UniProtKB-EC"/>
</dbReference>
<accession>A0A1S3DMU6</accession>
<dbReference type="AlphaFoldDB" id="A0A1S3DMU6"/>
<dbReference type="GO" id="GO:0015074">
    <property type="term" value="P:DNA integration"/>
    <property type="evidence" value="ECO:0007669"/>
    <property type="project" value="InterPro"/>
</dbReference>
<dbReference type="PaxDb" id="121845-A0A1S3DMU6"/>
<dbReference type="FunFam" id="1.10.340.70:FF:000003">
    <property type="entry name" value="Protein CBG25708"/>
    <property type="match status" value="1"/>
</dbReference>
<evidence type="ECO:0000259" key="2">
    <source>
        <dbReference type="PROSITE" id="PS50994"/>
    </source>
</evidence>
<gene>
    <name evidence="4" type="primary">LOC103521340</name>
</gene>
<proteinExistence type="predicted"/>
<dbReference type="InterPro" id="IPR050951">
    <property type="entry name" value="Retrovirus_Pol_polyprotein"/>
</dbReference>
<sequence>MWDEIAALEKAIRDSMPASDERLTQILEEQSKDSEIDKLKQYVVNGWPDKCSLLEKDIVPYWCVKEELSMYNGMLMKGHCMVIPRSLRKEILNKIHEGHQGITKCRRRASDSVYWPGLSDQIQQLVTNCPECIELRQNNREPLLPSPVPNNAWERVGIDIAEINKKQYLVMVDYYSSYIEVLRLNSMRSSEIIDKCKAVFARFGIPLEVRSDNGPCFASNEFLTFAKNYGFKLITSSPRYSQSNGRVENAVKCVKNIMTKNDDPFLGLLAYRNSAIYPGGYSPAELLMGRRLRDTLPCLLEDRQVIDHEGFKVWCEQRLDKQISNYNERHSASNLKPLNPSDRVWIVDLKRYGVVKRESGEPRSYVVQTFSGEVRRNRKFLILAPNQTFSPSKKRQVIECQQNDAPQDVRVLV</sequence>
<dbReference type="InterPro" id="IPR012337">
    <property type="entry name" value="RNaseH-like_sf"/>
</dbReference>
<dbReference type="EC" id="2.7.7.49" evidence="1"/>
<dbReference type="FunFam" id="3.30.420.10:FF:000063">
    <property type="entry name" value="Retrovirus-related Pol polyprotein from transposon 297-like Protein"/>
    <property type="match status" value="1"/>
</dbReference>
<dbReference type="InterPro" id="IPR036397">
    <property type="entry name" value="RNaseH_sf"/>
</dbReference>
<dbReference type="Gene3D" id="3.30.420.10">
    <property type="entry name" value="Ribonuclease H-like superfamily/Ribonuclease H"/>
    <property type="match status" value="1"/>
</dbReference>
<dbReference type="KEGG" id="dci:103521340"/>
<dbReference type="InterPro" id="IPR041588">
    <property type="entry name" value="Integrase_H2C2"/>
</dbReference>
<dbReference type="GO" id="GO:0003676">
    <property type="term" value="F:nucleic acid binding"/>
    <property type="evidence" value="ECO:0007669"/>
    <property type="project" value="InterPro"/>
</dbReference>
<evidence type="ECO:0000313" key="3">
    <source>
        <dbReference type="Proteomes" id="UP000079169"/>
    </source>
</evidence>
<protein>
    <recommendedName>
        <fullName evidence="1">RNA-directed DNA polymerase</fullName>
        <ecNumber evidence="1">2.7.7.49</ecNumber>
    </recommendedName>
</protein>
<organism evidence="3 4">
    <name type="scientific">Diaphorina citri</name>
    <name type="common">Asian citrus psyllid</name>
    <dbReference type="NCBI Taxonomy" id="121845"/>
    <lineage>
        <taxon>Eukaryota</taxon>
        <taxon>Metazoa</taxon>
        <taxon>Ecdysozoa</taxon>
        <taxon>Arthropoda</taxon>
        <taxon>Hexapoda</taxon>
        <taxon>Insecta</taxon>
        <taxon>Pterygota</taxon>
        <taxon>Neoptera</taxon>
        <taxon>Paraneoptera</taxon>
        <taxon>Hemiptera</taxon>
        <taxon>Sternorrhyncha</taxon>
        <taxon>Psylloidea</taxon>
        <taxon>Psyllidae</taxon>
        <taxon>Diaphorininae</taxon>
        <taxon>Diaphorina</taxon>
    </lineage>
</organism>
<name>A0A1S3DMU6_DIACI</name>
<dbReference type="PROSITE" id="PS50994">
    <property type="entry name" value="INTEGRASE"/>
    <property type="match status" value="1"/>
</dbReference>
<dbReference type="GeneID" id="103521340"/>
<dbReference type="Pfam" id="PF17921">
    <property type="entry name" value="Integrase_H2C2"/>
    <property type="match status" value="1"/>
</dbReference>
<dbReference type="SUPFAM" id="SSF53098">
    <property type="entry name" value="Ribonuclease H-like"/>
    <property type="match status" value="1"/>
</dbReference>
<dbReference type="PANTHER" id="PTHR37984">
    <property type="entry name" value="PROTEIN CBG26694"/>
    <property type="match status" value="1"/>
</dbReference>
<reference evidence="4" key="1">
    <citation type="submission" date="2025-08" db="UniProtKB">
        <authorList>
            <consortium name="RefSeq"/>
        </authorList>
    </citation>
    <scope>IDENTIFICATION</scope>
</reference>
<dbReference type="Proteomes" id="UP000079169">
    <property type="component" value="Unplaced"/>
</dbReference>